<reference evidence="2" key="2">
    <citation type="submission" date="2015-01" db="EMBL/GenBank/DDBJ databases">
        <title>Evolutionary Origins and Diversification of the Mycorrhizal Mutualists.</title>
        <authorList>
            <consortium name="DOE Joint Genome Institute"/>
            <consortium name="Mycorrhizal Genomics Consortium"/>
            <person name="Kohler A."/>
            <person name="Kuo A."/>
            <person name="Nagy L.G."/>
            <person name="Floudas D."/>
            <person name="Copeland A."/>
            <person name="Barry K.W."/>
            <person name="Cichocki N."/>
            <person name="Veneault-Fourrey C."/>
            <person name="LaButti K."/>
            <person name="Lindquist E.A."/>
            <person name="Lipzen A."/>
            <person name="Lundell T."/>
            <person name="Morin E."/>
            <person name="Murat C."/>
            <person name="Riley R."/>
            <person name="Ohm R."/>
            <person name="Sun H."/>
            <person name="Tunlid A."/>
            <person name="Henrissat B."/>
            <person name="Grigoriev I.V."/>
            <person name="Hibbett D.S."/>
            <person name="Martin F."/>
        </authorList>
    </citation>
    <scope>NUCLEOTIDE SEQUENCE [LARGE SCALE GENOMIC DNA]</scope>
    <source>
        <strain evidence="2">LaAM-08-1</strain>
    </source>
</reference>
<evidence type="ECO:0000313" key="1">
    <source>
        <dbReference type="EMBL" id="KIJ99147.1"/>
    </source>
</evidence>
<dbReference type="AlphaFoldDB" id="A0A0C9XTA7"/>
<keyword evidence="2" id="KW-1185">Reference proteome</keyword>
<dbReference type="Proteomes" id="UP000054477">
    <property type="component" value="Unassembled WGS sequence"/>
</dbReference>
<evidence type="ECO:0000313" key="2">
    <source>
        <dbReference type="Proteomes" id="UP000054477"/>
    </source>
</evidence>
<dbReference type="HOGENOM" id="CLU_1219852_0_0_1"/>
<organism evidence="1 2">
    <name type="scientific">Laccaria amethystina LaAM-08-1</name>
    <dbReference type="NCBI Taxonomy" id="1095629"/>
    <lineage>
        <taxon>Eukaryota</taxon>
        <taxon>Fungi</taxon>
        <taxon>Dikarya</taxon>
        <taxon>Basidiomycota</taxon>
        <taxon>Agaricomycotina</taxon>
        <taxon>Agaricomycetes</taxon>
        <taxon>Agaricomycetidae</taxon>
        <taxon>Agaricales</taxon>
        <taxon>Agaricineae</taxon>
        <taxon>Hydnangiaceae</taxon>
        <taxon>Laccaria</taxon>
    </lineage>
</organism>
<protein>
    <submittedName>
        <fullName evidence="1">Uncharacterized protein</fullName>
    </submittedName>
</protein>
<name>A0A0C9XTA7_9AGAR</name>
<sequence length="227" mass="26175">MLDIQERCVFMLSFAVHPERSFLNRSFLRVRNLLCLQMVICSHHFVAHSPAQVPPGVPGQPFRELLHRSGEHPLSLRVSFDEDGVVNHPIFQLLISHCMRWRTVVMELEVSDFQALTQFIRRRLSSLYSLKLVVPMPRDGHYVLEPFSIAPMLREVEIDCPRIAFSSLEAVDQIHGALYGSYQRHTGSQCIFRGELLLLLHAGHHCYPRAPRTNDPHQDHNLTSHFL</sequence>
<gene>
    <name evidence="1" type="ORF">K443DRAFT_180056</name>
</gene>
<accession>A0A0C9XTA7</accession>
<dbReference type="EMBL" id="KN838653">
    <property type="protein sequence ID" value="KIJ99147.1"/>
    <property type="molecule type" value="Genomic_DNA"/>
</dbReference>
<reference evidence="1 2" key="1">
    <citation type="submission" date="2014-04" db="EMBL/GenBank/DDBJ databases">
        <authorList>
            <consortium name="DOE Joint Genome Institute"/>
            <person name="Kuo A."/>
            <person name="Kohler A."/>
            <person name="Nagy L.G."/>
            <person name="Floudas D."/>
            <person name="Copeland A."/>
            <person name="Barry K.W."/>
            <person name="Cichocki N."/>
            <person name="Veneault-Fourrey C."/>
            <person name="LaButti K."/>
            <person name="Lindquist E.A."/>
            <person name="Lipzen A."/>
            <person name="Lundell T."/>
            <person name="Morin E."/>
            <person name="Murat C."/>
            <person name="Sun H."/>
            <person name="Tunlid A."/>
            <person name="Henrissat B."/>
            <person name="Grigoriev I.V."/>
            <person name="Hibbett D.S."/>
            <person name="Martin F."/>
            <person name="Nordberg H.P."/>
            <person name="Cantor M.N."/>
            <person name="Hua S.X."/>
        </authorList>
    </citation>
    <scope>NUCLEOTIDE SEQUENCE [LARGE SCALE GENOMIC DNA]</scope>
    <source>
        <strain evidence="1 2">LaAM-08-1</strain>
    </source>
</reference>
<proteinExistence type="predicted"/>
<dbReference type="OrthoDB" id="3046363at2759"/>